<dbReference type="Pfam" id="PF02518">
    <property type="entry name" value="HATPase_c"/>
    <property type="match status" value="1"/>
</dbReference>
<gene>
    <name evidence="11" type="primary">kinE_2</name>
    <name evidence="11" type="ORF">Spa11_22960</name>
</gene>
<dbReference type="GO" id="GO:0000155">
    <property type="term" value="F:phosphorelay sensor kinase activity"/>
    <property type="evidence" value="ECO:0007669"/>
    <property type="project" value="InterPro"/>
</dbReference>
<evidence type="ECO:0000259" key="10">
    <source>
        <dbReference type="PROSITE" id="PS50112"/>
    </source>
</evidence>
<evidence type="ECO:0000256" key="8">
    <source>
        <dbReference type="ARBA" id="ARBA00023012"/>
    </source>
</evidence>
<keyword evidence="6 11" id="KW-0418">Kinase</keyword>
<dbReference type="SUPFAM" id="SSF55874">
    <property type="entry name" value="ATPase domain of HSP90 chaperone/DNA topoisomerase II/histidine kinase"/>
    <property type="match status" value="1"/>
</dbReference>
<keyword evidence="7" id="KW-0067">ATP-binding</keyword>
<dbReference type="InterPro" id="IPR005467">
    <property type="entry name" value="His_kinase_dom"/>
</dbReference>
<accession>A0A518K8K2</accession>
<dbReference type="SUPFAM" id="SSF47384">
    <property type="entry name" value="Homodimeric domain of signal transducing histidine kinase"/>
    <property type="match status" value="1"/>
</dbReference>
<dbReference type="SMART" id="SM00387">
    <property type="entry name" value="HATPase_c"/>
    <property type="match status" value="1"/>
</dbReference>
<dbReference type="InterPro" id="IPR036097">
    <property type="entry name" value="HisK_dim/P_sf"/>
</dbReference>
<dbReference type="PRINTS" id="PR00344">
    <property type="entry name" value="BCTRLSENSOR"/>
</dbReference>
<dbReference type="InterPro" id="IPR004358">
    <property type="entry name" value="Sig_transdc_His_kin-like_C"/>
</dbReference>
<reference evidence="11 12" key="1">
    <citation type="submission" date="2019-02" db="EMBL/GenBank/DDBJ databases">
        <title>Deep-cultivation of Planctomycetes and their phenomic and genomic characterization uncovers novel biology.</title>
        <authorList>
            <person name="Wiegand S."/>
            <person name="Jogler M."/>
            <person name="Boedeker C."/>
            <person name="Pinto D."/>
            <person name="Vollmers J."/>
            <person name="Rivas-Marin E."/>
            <person name="Kohn T."/>
            <person name="Peeters S.H."/>
            <person name="Heuer A."/>
            <person name="Rast P."/>
            <person name="Oberbeckmann S."/>
            <person name="Bunk B."/>
            <person name="Jeske O."/>
            <person name="Meyerdierks A."/>
            <person name="Storesund J.E."/>
            <person name="Kallscheuer N."/>
            <person name="Luecker S."/>
            <person name="Lage O.M."/>
            <person name="Pohl T."/>
            <person name="Merkel B.J."/>
            <person name="Hornburger P."/>
            <person name="Mueller R.-W."/>
            <person name="Bruemmer F."/>
            <person name="Labrenz M."/>
            <person name="Spormann A.M."/>
            <person name="Op den Camp H."/>
            <person name="Overmann J."/>
            <person name="Amann R."/>
            <person name="Jetten M.S.M."/>
            <person name="Mascher T."/>
            <person name="Medema M.H."/>
            <person name="Devos D.P."/>
            <person name="Kaster A.-K."/>
            <person name="Ovreas L."/>
            <person name="Rohde M."/>
            <person name="Galperin M.Y."/>
            <person name="Jogler C."/>
        </authorList>
    </citation>
    <scope>NUCLEOTIDE SEQUENCE [LARGE SCALE GENOMIC DNA]</scope>
    <source>
        <strain evidence="11 12">Spa11</strain>
    </source>
</reference>
<dbReference type="AlphaFoldDB" id="A0A518K8K2"/>
<evidence type="ECO:0000256" key="6">
    <source>
        <dbReference type="ARBA" id="ARBA00022777"/>
    </source>
</evidence>
<dbReference type="InterPro" id="IPR003594">
    <property type="entry name" value="HATPase_dom"/>
</dbReference>
<evidence type="ECO:0000313" key="12">
    <source>
        <dbReference type="Proteomes" id="UP000316426"/>
    </source>
</evidence>
<dbReference type="CDD" id="cd00082">
    <property type="entry name" value="HisKA"/>
    <property type="match status" value="1"/>
</dbReference>
<dbReference type="InterPro" id="IPR003661">
    <property type="entry name" value="HisK_dim/P_dom"/>
</dbReference>
<evidence type="ECO:0000313" key="11">
    <source>
        <dbReference type="EMBL" id="QDV74097.1"/>
    </source>
</evidence>
<dbReference type="PROSITE" id="PS50112">
    <property type="entry name" value="PAS"/>
    <property type="match status" value="1"/>
</dbReference>
<dbReference type="InterPro" id="IPR000014">
    <property type="entry name" value="PAS"/>
</dbReference>
<name>A0A518K8K2_9BACT</name>
<dbReference type="SUPFAM" id="SSF55785">
    <property type="entry name" value="PYP-like sensor domain (PAS domain)"/>
    <property type="match status" value="1"/>
</dbReference>
<evidence type="ECO:0000259" key="9">
    <source>
        <dbReference type="PROSITE" id="PS50109"/>
    </source>
</evidence>
<evidence type="ECO:0000256" key="7">
    <source>
        <dbReference type="ARBA" id="ARBA00022840"/>
    </source>
</evidence>
<evidence type="ECO:0000256" key="4">
    <source>
        <dbReference type="ARBA" id="ARBA00022679"/>
    </source>
</evidence>
<comment type="catalytic activity">
    <reaction evidence="1">
        <text>ATP + protein L-histidine = ADP + protein N-phospho-L-histidine.</text>
        <dbReference type="EC" id="2.7.13.3"/>
    </reaction>
</comment>
<dbReference type="Pfam" id="PF13188">
    <property type="entry name" value="PAS_8"/>
    <property type="match status" value="1"/>
</dbReference>
<dbReference type="EC" id="2.7.13.3" evidence="2"/>
<evidence type="ECO:0000256" key="1">
    <source>
        <dbReference type="ARBA" id="ARBA00000085"/>
    </source>
</evidence>
<evidence type="ECO:0000256" key="3">
    <source>
        <dbReference type="ARBA" id="ARBA00022553"/>
    </source>
</evidence>
<keyword evidence="8" id="KW-0902">Two-component regulatory system</keyword>
<dbReference type="GO" id="GO:0005524">
    <property type="term" value="F:ATP binding"/>
    <property type="evidence" value="ECO:0007669"/>
    <property type="project" value="UniProtKB-KW"/>
</dbReference>
<keyword evidence="3" id="KW-0597">Phosphoprotein</keyword>
<dbReference type="KEGG" id="bmei:Spa11_22960"/>
<proteinExistence type="predicted"/>
<dbReference type="NCBIfam" id="TIGR00229">
    <property type="entry name" value="sensory_box"/>
    <property type="match status" value="1"/>
</dbReference>
<keyword evidence="5" id="KW-0547">Nucleotide-binding</keyword>
<keyword evidence="4 11" id="KW-0808">Transferase</keyword>
<dbReference type="EMBL" id="CP036349">
    <property type="protein sequence ID" value="QDV74097.1"/>
    <property type="molecule type" value="Genomic_DNA"/>
</dbReference>
<feature type="domain" description="PAS" evidence="10">
    <location>
        <begin position="278"/>
        <end position="319"/>
    </location>
</feature>
<dbReference type="PROSITE" id="PS50109">
    <property type="entry name" value="HIS_KIN"/>
    <property type="match status" value="1"/>
</dbReference>
<evidence type="ECO:0000256" key="5">
    <source>
        <dbReference type="ARBA" id="ARBA00022741"/>
    </source>
</evidence>
<dbReference type="Gene3D" id="3.30.565.10">
    <property type="entry name" value="Histidine kinase-like ATPase, C-terminal domain"/>
    <property type="match status" value="1"/>
</dbReference>
<dbReference type="Proteomes" id="UP000316426">
    <property type="component" value="Chromosome"/>
</dbReference>
<dbReference type="InterPro" id="IPR036890">
    <property type="entry name" value="HATPase_C_sf"/>
</dbReference>
<protein>
    <recommendedName>
        <fullName evidence="2">histidine kinase</fullName>
        <ecNumber evidence="2">2.7.13.3</ecNumber>
    </recommendedName>
</protein>
<keyword evidence="12" id="KW-1185">Reference proteome</keyword>
<dbReference type="InterPro" id="IPR035965">
    <property type="entry name" value="PAS-like_dom_sf"/>
</dbReference>
<organism evidence="11 12">
    <name type="scientific">Botrimarina mediterranea</name>
    <dbReference type="NCBI Taxonomy" id="2528022"/>
    <lineage>
        <taxon>Bacteria</taxon>
        <taxon>Pseudomonadati</taxon>
        <taxon>Planctomycetota</taxon>
        <taxon>Planctomycetia</taxon>
        <taxon>Pirellulales</taxon>
        <taxon>Lacipirellulaceae</taxon>
        <taxon>Botrimarina</taxon>
    </lineage>
</organism>
<dbReference type="PANTHER" id="PTHR43065:SF46">
    <property type="entry name" value="C4-DICARBOXYLATE TRANSPORT SENSOR PROTEIN DCTB"/>
    <property type="match status" value="1"/>
</dbReference>
<feature type="domain" description="Histidine kinase" evidence="9">
    <location>
        <begin position="419"/>
        <end position="662"/>
    </location>
</feature>
<evidence type="ECO:0000256" key="2">
    <source>
        <dbReference type="ARBA" id="ARBA00012438"/>
    </source>
</evidence>
<sequence length="674" mass="74310">MTSRCKSRMPLALFAAAVIGIAFSSVMGGESGVLLSDRGALESAIQYHEAVVGEVLLIDSGSRWNFDTLANLERGLRSQIDKIESQEHRYTPTDLPGMLRDDLELVERYKTHHAVRRKSLAVLADPNRTHVVFPDRFAGEIAWLVMRLSGQLDGEAADKIGKVLEEDRWREAQYAEAKAHLHLIVQSQTRCDAILSRLTDSPARARMLQASDRLRDLIESHTDSLNTRQRLIFVLLAATLGYAGAMLVEQRRAVHELAKVNDGLETAVADRTAELTAERELLRSLLDSLPSAVFWKDLEGVYRGCNPAFASILGFDCHERVIGITDDDLPWDFQSRCNKIETERAVLTSHHAVIGAPDCKVLESGRSLELIASTLILRDQQSQPWGLVGVYTDVSELNRLRRELVQAEKLRSVGQLAAGIAHEINSPIQTASGNIEYLKEGLATLLTVAEVGVAESLSVRPTIDPHYLDHLRRNAYGAVEDCSEALRRVTEIVQSMRVMSHPGKREHVATDLNAIVGSAVTITRSRWKYHAEVEIDIDDDLPMPEVMSNEISQVLLNLIVNAGDAIAEARSEDDPLGLITVRTRSDSDHVVVEVEDTGCGMPPELRSRIFEPFFTTKEVGKGTGQGLAIAHDIVVLGHGGQIECESEAGVGTTFRLYLPVTAESTTPREVLIAN</sequence>
<dbReference type="Gene3D" id="3.30.450.20">
    <property type="entry name" value="PAS domain"/>
    <property type="match status" value="1"/>
</dbReference>
<dbReference type="PANTHER" id="PTHR43065">
    <property type="entry name" value="SENSOR HISTIDINE KINASE"/>
    <property type="match status" value="1"/>
</dbReference>
<dbReference type="Gene3D" id="1.10.287.130">
    <property type="match status" value="1"/>
</dbReference>